<feature type="transmembrane region" description="Helical" evidence="1">
    <location>
        <begin position="195"/>
        <end position="217"/>
    </location>
</feature>
<gene>
    <name evidence="2" type="ORF">IAB94_00940</name>
</gene>
<protein>
    <submittedName>
        <fullName evidence="2">Uncharacterized protein</fullName>
    </submittedName>
</protein>
<accession>A0A9D1E541</accession>
<name>A0A9D1E541_9FIRM</name>
<feature type="transmembrane region" description="Helical" evidence="1">
    <location>
        <begin position="223"/>
        <end position="256"/>
    </location>
</feature>
<sequence>MNVANYFLNFIMQMVFTLGVIFLFGAVISLCNGAFYRNLGRRAHTVCLVTGFIGTPVHECSHAIACLIFGHKIIKIKFYEPDAANGVLGYVQHTYNRKSLYQRIGNLFIGIAPIIIGALILAGLLYLLLPELFSSVSSEIAKIDLLNDFWSSLGHIWQSFVAMFSYVGAWQWWVFVLAGSFIATHMTLSRADIKGALSGLVVYVALFLIADLVLILVSENALAAFTGAVVAGGTFMLFFFCIFLVISLILLALSFISRAISRARR</sequence>
<proteinExistence type="predicted"/>
<dbReference type="Proteomes" id="UP000823913">
    <property type="component" value="Unassembled WGS sequence"/>
</dbReference>
<reference evidence="2" key="2">
    <citation type="journal article" date="2021" name="PeerJ">
        <title>Extensive microbial diversity within the chicken gut microbiome revealed by metagenomics and culture.</title>
        <authorList>
            <person name="Gilroy R."/>
            <person name="Ravi A."/>
            <person name="Getino M."/>
            <person name="Pursley I."/>
            <person name="Horton D.L."/>
            <person name="Alikhan N.F."/>
            <person name="Baker D."/>
            <person name="Gharbi K."/>
            <person name="Hall N."/>
            <person name="Watson M."/>
            <person name="Adriaenssens E.M."/>
            <person name="Foster-Nyarko E."/>
            <person name="Jarju S."/>
            <person name="Secka A."/>
            <person name="Antonio M."/>
            <person name="Oren A."/>
            <person name="Chaudhuri R.R."/>
            <person name="La Ragione R."/>
            <person name="Hildebrand F."/>
            <person name="Pallen M.J."/>
        </authorList>
    </citation>
    <scope>NUCLEOTIDE SEQUENCE</scope>
    <source>
        <strain evidence="2">ChiW16-3235</strain>
    </source>
</reference>
<reference evidence="2" key="1">
    <citation type="submission" date="2020-10" db="EMBL/GenBank/DDBJ databases">
        <authorList>
            <person name="Gilroy R."/>
        </authorList>
    </citation>
    <scope>NUCLEOTIDE SEQUENCE</scope>
    <source>
        <strain evidence="2">ChiW16-3235</strain>
    </source>
</reference>
<dbReference type="EMBL" id="DVHK01000021">
    <property type="protein sequence ID" value="HIR66595.1"/>
    <property type="molecule type" value="Genomic_DNA"/>
</dbReference>
<keyword evidence="1" id="KW-0472">Membrane</keyword>
<evidence type="ECO:0000313" key="3">
    <source>
        <dbReference type="Proteomes" id="UP000823913"/>
    </source>
</evidence>
<keyword evidence="1" id="KW-1133">Transmembrane helix</keyword>
<evidence type="ECO:0000313" key="2">
    <source>
        <dbReference type="EMBL" id="HIR66595.1"/>
    </source>
</evidence>
<comment type="caution">
    <text evidence="2">The sequence shown here is derived from an EMBL/GenBank/DDBJ whole genome shotgun (WGS) entry which is preliminary data.</text>
</comment>
<keyword evidence="1" id="KW-0812">Transmembrane</keyword>
<feature type="transmembrane region" description="Helical" evidence="1">
    <location>
        <begin position="156"/>
        <end position="183"/>
    </location>
</feature>
<feature type="transmembrane region" description="Helical" evidence="1">
    <location>
        <begin position="107"/>
        <end position="129"/>
    </location>
</feature>
<dbReference type="AlphaFoldDB" id="A0A9D1E541"/>
<evidence type="ECO:0000256" key="1">
    <source>
        <dbReference type="SAM" id="Phobius"/>
    </source>
</evidence>
<organism evidence="2 3">
    <name type="scientific">Candidatus Coproplasma avicola</name>
    <dbReference type="NCBI Taxonomy" id="2840744"/>
    <lineage>
        <taxon>Bacteria</taxon>
        <taxon>Bacillati</taxon>
        <taxon>Bacillota</taxon>
        <taxon>Clostridia</taxon>
        <taxon>Eubacteriales</taxon>
        <taxon>Candidatus Coproplasma</taxon>
    </lineage>
</organism>
<feature type="transmembrane region" description="Helical" evidence="1">
    <location>
        <begin position="6"/>
        <end position="35"/>
    </location>
</feature>